<dbReference type="EnsemblMetazoa" id="AQUA014333-RA">
    <property type="protein sequence ID" value="AQUA014333-PA"/>
    <property type="gene ID" value="AQUA014333"/>
</dbReference>
<protein>
    <submittedName>
        <fullName evidence="2">Uncharacterized protein</fullName>
    </submittedName>
</protein>
<evidence type="ECO:0000256" key="1">
    <source>
        <dbReference type="SAM" id="MobiDB-lite"/>
    </source>
</evidence>
<dbReference type="Proteomes" id="UP000076407">
    <property type="component" value="Unassembled WGS sequence"/>
</dbReference>
<evidence type="ECO:0000313" key="3">
    <source>
        <dbReference type="Proteomes" id="UP000076407"/>
    </source>
</evidence>
<sequence>RVVVCGTAAATFRVSATVVCVFPCLKPRKDTLRNIPGTASKIKSGKIPSSVPPTPPPP</sequence>
<evidence type="ECO:0000313" key="2">
    <source>
        <dbReference type="EnsemblMetazoa" id="AQUA014333-PA"/>
    </source>
</evidence>
<name>A0A182XR50_ANOQN</name>
<keyword evidence="3" id="KW-1185">Reference proteome</keyword>
<dbReference type="VEuPathDB" id="VectorBase:AQUA014333"/>
<accession>A0A182XR50</accession>
<organism evidence="2 3">
    <name type="scientific">Anopheles quadriannulatus</name>
    <name type="common">Mosquito</name>
    <dbReference type="NCBI Taxonomy" id="34691"/>
    <lineage>
        <taxon>Eukaryota</taxon>
        <taxon>Metazoa</taxon>
        <taxon>Ecdysozoa</taxon>
        <taxon>Arthropoda</taxon>
        <taxon>Hexapoda</taxon>
        <taxon>Insecta</taxon>
        <taxon>Pterygota</taxon>
        <taxon>Neoptera</taxon>
        <taxon>Endopterygota</taxon>
        <taxon>Diptera</taxon>
        <taxon>Nematocera</taxon>
        <taxon>Culicoidea</taxon>
        <taxon>Culicidae</taxon>
        <taxon>Anophelinae</taxon>
        <taxon>Anopheles</taxon>
    </lineage>
</organism>
<reference evidence="2" key="1">
    <citation type="submission" date="2020-05" db="UniProtKB">
        <authorList>
            <consortium name="EnsemblMetazoa"/>
        </authorList>
    </citation>
    <scope>IDENTIFICATION</scope>
    <source>
        <strain evidence="2">SANGQUA</strain>
    </source>
</reference>
<proteinExistence type="predicted"/>
<feature type="region of interest" description="Disordered" evidence="1">
    <location>
        <begin position="35"/>
        <end position="58"/>
    </location>
</feature>
<dbReference type="AlphaFoldDB" id="A0A182XR50"/>